<dbReference type="AlphaFoldDB" id="A0ABD1J1T8"/>
<evidence type="ECO:0000256" key="9">
    <source>
        <dbReference type="ARBA" id="ARBA00023170"/>
    </source>
</evidence>
<reference evidence="14 15" key="1">
    <citation type="submission" date="2024-09" db="EMBL/GenBank/DDBJ databases">
        <title>A chromosome-level genome assembly of Gray's grenadier anchovy, Coilia grayii.</title>
        <authorList>
            <person name="Fu Z."/>
        </authorList>
    </citation>
    <scope>NUCLEOTIDE SEQUENCE [LARGE SCALE GENOMIC DNA]</scope>
    <source>
        <strain evidence="14">G4</strain>
        <tissue evidence="14">Muscle</tissue>
    </source>
</reference>
<comment type="caution">
    <text evidence="14">The sequence shown here is derived from an EMBL/GenBank/DDBJ whole genome shotgun (WGS) entry which is preliminary data.</text>
</comment>
<evidence type="ECO:0000256" key="2">
    <source>
        <dbReference type="ARBA" id="ARBA00007376"/>
    </source>
</evidence>
<dbReference type="EMBL" id="JBHFQA010000020">
    <property type="protein sequence ID" value="KAL2081161.1"/>
    <property type="molecule type" value="Genomic_DNA"/>
</dbReference>
<dbReference type="PANTHER" id="PTHR11394:SF47">
    <property type="entry name" value="TASTE RECEPTOR TYPE 2 MEMBER 40"/>
    <property type="match status" value="1"/>
</dbReference>
<evidence type="ECO:0000313" key="15">
    <source>
        <dbReference type="Proteomes" id="UP001591681"/>
    </source>
</evidence>
<gene>
    <name evidence="14" type="ORF">ACEWY4_023014</name>
</gene>
<evidence type="ECO:0000256" key="1">
    <source>
        <dbReference type="ARBA" id="ARBA00004141"/>
    </source>
</evidence>
<feature type="transmembrane region" description="Helical" evidence="13">
    <location>
        <begin position="165"/>
        <end position="185"/>
    </location>
</feature>
<feature type="transmembrane region" description="Helical" evidence="13">
    <location>
        <begin position="121"/>
        <end position="145"/>
    </location>
</feature>
<dbReference type="GO" id="GO:0050909">
    <property type="term" value="P:sensory perception of taste"/>
    <property type="evidence" value="ECO:0007669"/>
    <property type="project" value="UniProtKB-KW"/>
</dbReference>
<comment type="similarity">
    <text evidence="2 11">Belongs to the G-protein coupled receptor T2R family.</text>
</comment>
<evidence type="ECO:0000256" key="11">
    <source>
        <dbReference type="RuleBase" id="RU004423"/>
    </source>
</evidence>
<keyword evidence="9 12" id="KW-0675">Receptor</keyword>
<evidence type="ECO:0000256" key="3">
    <source>
        <dbReference type="ARBA" id="ARBA00022480"/>
    </source>
</evidence>
<evidence type="ECO:0000256" key="6">
    <source>
        <dbReference type="ARBA" id="ARBA00022989"/>
    </source>
</evidence>
<feature type="transmembrane region" description="Helical" evidence="13">
    <location>
        <begin position="316"/>
        <end position="334"/>
    </location>
</feature>
<evidence type="ECO:0000256" key="10">
    <source>
        <dbReference type="ARBA" id="ARBA00023224"/>
    </source>
</evidence>
<dbReference type="InterPro" id="IPR007960">
    <property type="entry name" value="TAS2R"/>
</dbReference>
<proteinExistence type="inferred from homology"/>
<comment type="subcellular location">
    <subcellularLocation>
        <location evidence="1 12">Membrane</location>
        <topology evidence="1 12">Multi-pass membrane protein</topology>
    </subcellularLocation>
</comment>
<dbReference type="Pfam" id="PF05296">
    <property type="entry name" value="TAS2R"/>
    <property type="match status" value="1"/>
</dbReference>
<evidence type="ECO:0000256" key="4">
    <source>
        <dbReference type="ARBA" id="ARBA00022606"/>
    </source>
</evidence>
<dbReference type="Proteomes" id="UP001591681">
    <property type="component" value="Unassembled WGS sequence"/>
</dbReference>
<feature type="transmembrane region" description="Helical" evidence="13">
    <location>
        <begin position="272"/>
        <end position="296"/>
    </location>
</feature>
<keyword evidence="6 13" id="KW-1133">Transmembrane helix</keyword>
<feature type="transmembrane region" description="Helical" evidence="13">
    <location>
        <begin position="228"/>
        <end position="251"/>
    </location>
</feature>
<feature type="transmembrane region" description="Helical" evidence="13">
    <location>
        <begin position="51"/>
        <end position="76"/>
    </location>
</feature>
<evidence type="ECO:0000256" key="12">
    <source>
        <dbReference type="RuleBase" id="RU004424"/>
    </source>
</evidence>
<evidence type="ECO:0000256" key="13">
    <source>
        <dbReference type="SAM" id="Phobius"/>
    </source>
</evidence>
<accession>A0ABD1J1T8</accession>
<keyword evidence="4 12" id="KW-0716">Sensory transduction</keyword>
<dbReference type="GO" id="GO:0004930">
    <property type="term" value="F:G protein-coupled receptor activity"/>
    <property type="evidence" value="ECO:0007669"/>
    <property type="project" value="UniProtKB-KW"/>
</dbReference>
<organism evidence="14 15">
    <name type="scientific">Coilia grayii</name>
    <name type="common">Gray's grenadier anchovy</name>
    <dbReference type="NCBI Taxonomy" id="363190"/>
    <lineage>
        <taxon>Eukaryota</taxon>
        <taxon>Metazoa</taxon>
        <taxon>Chordata</taxon>
        <taxon>Craniata</taxon>
        <taxon>Vertebrata</taxon>
        <taxon>Euteleostomi</taxon>
        <taxon>Actinopterygii</taxon>
        <taxon>Neopterygii</taxon>
        <taxon>Teleostei</taxon>
        <taxon>Clupei</taxon>
        <taxon>Clupeiformes</taxon>
        <taxon>Clupeoidei</taxon>
        <taxon>Engraulidae</taxon>
        <taxon>Coilinae</taxon>
        <taxon>Coilia</taxon>
    </lineage>
</organism>
<keyword evidence="10 12" id="KW-0807">Transducer</keyword>
<dbReference type="GO" id="GO:0016020">
    <property type="term" value="C:membrane"/>
    <property type="evidence" value="ECO:0007669"/>
    <property type="project" value="UniProtKB-SubCell"/>
</dbReference>
<protein>
    <recommendedName>
        <fullName evidence="12">Taste receptor type 2</fullName>
    </recommendedName>
</protein>
<keyword evidence="15" id="KW-1185">Reference proteome</keyword>
<dbReference type="SUPFAM" id="SSF81321">
    <property type="entry name" value="Family A G protein-coupled receptor-like"/>
    <property type="match status" value="1"/>
</dbReference>
<sequence>MSTCCLCPRLWNINTENPKEERGRETSTTLSDQLSSNFFFLFNMITTDQSFYYATISVLTVTGICMNVFFAFCMLFDNQRSLKPPLAVLVGTAVFHTILLQASLLSYTFKSFWEDGPAVDVMVAVIIYAGLSVMSTSVWLSAFYYAKIVSSQSATLAWVKRNITAVVYGGLVVDKIYLFLFVFSITMPKLLAEAHTNTNTSSPTNATVGDEDQTVWHSVRFYFRYVHVFYLLLFITLMFWAWGCTSGYLCRHVRRMEGSVSPFSSPQLRSQVRVAIQGIVQTVLYIVCAVAQFIALFPEWLSLDGRAREYVHNGSITFYALGTTINLGCGQHLFREKTVQVLTRVKSGNCWKKSSLR</sequence>
<keyword evidence="5 12" id="KW-0812">Transmembrane</keyword>
<feature type="transmembrane region" description="Helical" evidence="13">
    <location>
        <begin position="88"/>
        <end position="109"/>
    </location>
</feature>
<dbReference type="PANTHER" id="PTHR11394">
    <property type="entry name" value="TASTE RECEPTOR TYPE 2"/>
    <property type="match status" value="1"/>
</dbReference>
<keyword evidence="7 12" id="KW-0297">G-protein coupled receptor</keyword>
<keyword evidence="8 12" id="KW-0472">Membrane</keyword>
<evidence type="ECO:0000256" key="7">
    <source>
        <dbReference type="ARBA" id="ARBA00023040"/>
    </source>
</evidence>
<name>A0ABD1J1T8_9TELE</name>
<evidence type="ECO:0000256" key="8">
    <source>
        <dbReference type="ARBA" id="ARBA00023136"/>
    </source>
</evidence>
<evidence type="ECO:0000313" key="14">
    <source>
        <dbReference type="EMBL" id="KAL2081161.1"/>
    </source>
</evidence>
<evidence type="ECO:0000256" key="5">
    <source>
        <dbReference type="ARBA" id="ARBA00022692"/>
    </source>
</evidence>
<keyword evidence="3 12" id="KW-0919">Taste</keyword>